<dbReference type="Pfam" id="PF05164">
    <property type="entry name" value="ZapA"/>
    <property type="match status" value="1"/>
</dbReference>
<proteinExistence type="predicted"/>
<evidence type="ECO:0000256" key="3">
    <source>
        <dbReference type="ARBA" id="ARBA00022490"/>
    </source>
</evidence>
<keyword evidence="3" id="KW-0963">Cytoplasm</keyword>
<dbReference type="SUPFAM" id="SSF102829">
    <property type="entry name" value="Cell division protein ZapA-like"/>
    <property type="match status" value="1"/>
</dbReference>
<evidence type="ECO:0000256" key="1">
    <source>
        <dbReference type="ARBA" id="ARBA00004496"/>
    </source>
</evidence>
<dbReference type="RefSeq" id="WP_009174305.1">
    <property type="nucleotide sequence ID" value="NZ_CAUJQB010000008.1"/>
</dbReference>
<reference evidence="10 11" key="1">
    <citation type="submission" date="2024-11" db="EMBL/GenBank/DDBJ databases">
        <authorList>
            <person name="Mikucki A.G."/>
            <person name="Kahler C.M."/>
        </authorList>
    </citation>
    <scope>NUCLEOTIDE SEQUENCE [LARGE SCALE GENOMIC DNA]</scope>
    <source>
        <strain evidence="10 11">EXNM717</strain>
    </source>
</reference>
<dbReference type="InterPro" id="IPR042233">
    <property type="entry name" value="Cell_div_ZapA_N"/>
</dbReference>
<comment type="subcellular location">
    <subcellularLocation>
        <location evidence="1">Cytoplasm</location>
    </subcellularLocation>
</comment>
<protein>
    <recommendedName>
        <fullName evidence="2">Cell division protein ZapA</fullName>
    </recommendedName>
    <alternativeName>
        <fullName evidence="9">Z ring-associated protein ZapA</fullName>
    </alternativeName>
</protein>
<evidence type="ECO:0000256" key="6">
    <source>
        <dbReference type="ARBA" id="ARBA00023306"/>
    </source>
</evidence>
<accession>A0ABW8Q1V6</accession>
<evidence type="ECO:0000256" key="9">
    <source>
        <dbReference type="ARBA" id="ARBA00033158"/>
    </source>
</evidence>
<keyword evidence="4 10" id="KW-0132">Cell division</keyword>
<evidence type="ECO:0000256" key="4">
    <source>
        <dbReference type="ARBA" id="ARBA00022618"/>
    </source>
</evidence>
<sequence length="98" mass="10878">MSLEQVSLDIMNVNFNINTPAEEKDTLLQAVDMLNKKIETIRQNGRIVGTDKIAIMAALNVVHDLLKMSMKDGLAIGEFERKITDMTNACDKALSRLG</sequence>
<evidence type="ECO:0000256" key="7">
    <source>
        <dbReference type="ARBA" id="ARBA00024910"/>
    </source>
</evidence>
<comment type="function">
    <text evidence="7">Activator of cell division through the inhibition of FtsZ GTPase activity, therefore promoting FtsZ assembly into bundles of protofilaments necessary for the formation of the division Z ring. It is recruited early at mid-cell but it is not essential for cell division.</text>
</comment>
<dbReference type="InterPro" id="IPR007838">
    <property type="entry name" value="Cell_div_ZapA-like"/>
</dbReference>
<dbReference type="Gene3D" id="3.30.160.880">
    <property type="entry name" value="Cell division protein ZapA protomer, N-terminal domain"/>
    <property type="match status" value="1"/>
</dbReference>
<gene>
    <name evidence="10" type="ORF">ACI43T_01210</name>
</gene>
<dbReference type="Gene3D" id="1.20.5.50">
    <property type="match status" value="1"/>
</dbReference>
<dbReference type="PANTHER" id="PTHR34981:SF1">
    <property type="entry name" value="CELL DIVISION PROTEIN ZAPA"/>
    <property type="match status" value="1"/>
</dbReference>
<evidence type="ECO:0000256" key="2">
    <source>
        <dbReference type="ARBA" id="ARBA00015195"/>
    </source>
</evidence>
<evidence type="ECO:0000313" key="11">
    <source>
        <dbReference type="Proteomes" id="UP001621964"/>
    </source>
</evidence>
<dbReference type="EMBL" id="JBJGEB010000001">
    <property type="protein sequence ID" value="MFK7641123.1"/>
    <property type="molecule type" value="Genomic_DNA"/>
</dbReference>
<comment type="subunit">
    <text evidence="8">Homodimer. Interacts with FtsZ.</text>
</comment>
<dbReference type="InterPro" id="IPR036192">
    <property type="entry name" value="Cell_div_ZapA-like_sf"/>
</dbReference>
<comment type="caution">
    <text evidence="10">The sequence shown here is derived from an EMBL/GenBank/DDBJ whole genome shotgun (WGS) entry which is preliminary data.</text>
</comment>
<keyword evidence="11" id="KW-1185">Reference proteome</keyword>
<dbReference type="PANTHER" id="PTHR34981">
    <property type="entry name" value="CELL DIVISION PROTEIN ZAPA"/>
    <property type="match status" value="1"/>
</dbReference>
<dbReference type="Proteomes" id="UP001621964">
    <property type="component" value="Unassembled WGS sequence"/>
</dbReference>
<evidence type="ECO:0000256" key="8">
    <source>
        <dbReference type="ARBA" id="ARBA00026068"/>
    </source>
</evidence>
<keyword evidence="5" id="KW-0717">Septation</keyword>
<evidence type="ECO:0000313" key="10">
    <source>
        <dbReference type="EMBL" id="MFK7641123.1"/>
    </source>
</evidence>
<keyword evidence="6" id="KW-0131">Cell cycle</keyword>
<name>A0ABW8Q1V6_9NEIS</name>
<dbReference type="GO" id="GO:0051301">
    <property type="term" value="P:cell division"/>
    <property type="evidence" value="ECO:0007669"/>
    <property type="project" value="UniProtKB-KW"/>
</dbReference>
<evidence type="ECO:0000256" key="5">
    <source>
        <dbReference type="ARBA" id="ARBA00023210"/>
    </source>
</evidence>
<organism evidence="10 11">
    <name type="scientific">Neisseria oralis</name>
    <dbReference type="NCBI Taxonomy" id="1107316"/>
    <lineage>
        <taxon>Bacteria</taxon>
        <taxon>Pseudomonadati</taxon>
        <taxon>Pseudomonadota</taxon>
        <taxon>Betaproteobacteria</taxon>
        <taxon>Neisseriales</taxon>
        <taxon>Neisseriaceae</taxon>
        <taxon>Neisseria</taxon>
    </lineage>
</organism>